<sequence>MGRTRSWLRERPLLVPRPGRAWYVSALMLALLAAGAGTQIAVAEITALPADAALRVEDTVITEQQLADRVQAFKALYGVQRPDDPAAVERFDRDAAKAVAVSEILERAAQEEGIVIPEKAAQDELDRLVADAYPAGRDDFITRLGQVGLSEPEVLAEIRRQLTNSRLFDQVTRDVPETTDADVQQAYDARRDEMVDPEKRHVRNIVVGSEAEARQTLDRLNTGEDFAAVARDVSLDRSTKDKGGDLGTAVREQLDPRYADEAFRVSPNSFFGPLETQHGWNVGQVLAVTPAVPLSLDQVRDPLRQKLTAERKLDRWNAWLGGRIQAAGVEYAPHYRPADPDVPPVDLPR</sequence>
<feature type="domain" description="PpiC" evidence="2">
    <location>
        <begin position="197"/>
        <end position="287"/>
    </location>
</feature>
<keyword evidence="1" id="KW-0697">Rotamase</keyword>
<dbReference type="InterPro" id="IPR050245">
    <property type="entry name" value="PrsA_foldase"/>
</dbReference>
<evidence type="ECO:0000313" key="3">
    <source>
        <dbReference type="EMBL" id="NMH92910.1"/>
    </source>
</evidence>
<accession>A0A848DJL9</accession>
<comment type="caution">
    <text evidence="3">The sequence shown here is derived from an EMBL/GenBank/DDBJ whole genome shotgun (WGS) entry which is preliminary data.</text>
</comment>
<dbReference type="Pfam" id="PF13145">
    <property type="entry name" value="Rotamase_2"/>
    <property type="match status" value="1"/>
</dbReference>
<dbReference type="Gene3D" id="1.10.4030.10">
    <property type="entry name" value="Porin chaperone SurA, peptide-binding domain"/>
    <property type="match status" value="1"/>
</dbReference>
<dbReference type="PROSITE" id="PS50198">
    <property type="entry name" value="PPIC_PPIASE_2"/>
    <property type="match status" value="1"/>
</dbReference>
<gene>
    <name evidence="3" type="ORF">HF519_15290</name>
</gene>
<name>A0A848DJL9_9PSEU</name>
<dbReference type="InterPro" id="IPR000297">
    <property type="entry name" value="PPIase_PpiC"/>
</dbReference>
<evidence type="ECO:0000259" key="2">
    <source>
        <dbReference type="PROSITE" id="PS50198"/>
    </source>
</evidence>
<dbReference type="Proteomes" id="UP000586918">
    <property type="component" value="Unassembled WGS sequence"/>
</dbReference>
<dbReference type="InterPro" id="IPR023058">
    <property type="entry name" value="PPIase_PpiC_CS"/>
</dbReference>
<dbReference type="InterPro" id="IPR027304">
    <property type="entry name" value="Trigger_fact/SurA_dom_sf"/>
</dbReference>
<dbReference type="AlphaFoldDB" id="A0A848DJL9"/>
<dbReference type="PANTHER" id="PTHR47245:SF2">
    <property type="entry name" value="PEPTIDYL-PROLYL CIS-TRANS ISOMERASE HP_0175-RELATED"/>
    <property type="match status" value="1"/>
</dbReference>
<dbReference type="SUPFAM" id="SSF109998">
    <property type="entry name" value="Triger factor/SurA peptide-binding domain-like"/>
    <property type="match status" value="1"/>
</dbReference>
<keyword evidence="1" id="KW-0413">Isomerase</keyword>
<dbReference type="Gene3D" id="3.10.50.40">
    <property type="match status" value="1"/>
</dbReference>
<evidence type="ECO:0000313" key="4">
    <source>
        <dbReference type="Proteomes" id="UP000586918"/>
    </source>
</evidence>
<protein>
    <recommendedName>
        <fullName evidence="2">PpiC domain-containing protein</fullName>
    </recommendedName>
</protein>
<dbReference type="PANTHER" id="PTHR47245">
    <property type="entry name" value="PEPTIDYLPROLYL ISOMERASE"/>
    <property type="match status" value="1"/>
</dbReference>
<proteinExistence type="predicted"/>
<keyword evidence="4" id="KW-1185">Reference proteome</keyword>
<dbReference type="GO" id="GO:0003755">
    <property type="term" value="F:peptidyl-prolyl cis-trans isomerase activity"/>
    <property type="evidence" value="ECO:0007669"/>
    <property type="project" value="UniProtKB-KW"/>
</dbReference>
<evidence type="ECO:0000256" key="1">
    <source>
        <dbReference type="PROSITE-ProRule" id="PRU00278"/>
    </source>
</evidence>
<dbReference type="SUPFAM" id="SSF54534">
    <property type="entry name" value="FKBP-like"/>
    <property type="match status" value="1"/>
</dbReference>
<organism evidence="3 4">
    <name type="scientific">Pseudonocardia bannensis</name>
    <dbReference type="NCBI Taxonomy" id="630973"/>
    <lineage>
        <taxon>Bacteria</taxon>
        <taxon>Bacillati</taxon>
        <taxon>Actinomycetota</taxon>
        <taxon>Actinomycetes</taxon>
        <taxon>Pseudonocardiales</taxon>
        <taxon>Pseudonocardiaceae</taxon>
        <taxon>Pseudonocardia</taxon>
    </lineage>
</organism>
<reference evidence="3 4" key="1">
    <citation type="submission" date="2020-04" db="EMBL/GenBank/DDBJ databases">
        <authorList>
            <person name="Klaysubun C."/>
            <person name="Duangmal K."/>
            <person name="Lipun K."/>
        </authorList>
    </citation>
    <scope>NUCLEOTIDE SEQUENCE [LARGE SCALE GENOMIC DNA]</scope>
    <source>
        <strain evidence="3 4">DSM 45300</strain>
    </source>
</reference>
<dbReference type="EMBL" id="JAAXKZ010000051">
    <property type="protein sequence ID" value="NMH92910.1"/>
    <property type="molecule type" value="Genomic_DNA"/>
</dbReference>
<dbReference type="InterPro" id="IPR046357">
    <property type="entry name" value="PPIase_dom_sf"/>
</dbReference>
<dbReference type="PROSITE" id="PS01096">
    <property type="entry name" value="PPIC_PPIASE_1"/>
    <property type="match status" value="1"/>
</dbReference>